<dbReference type="InterPro" id="IPR025129">
    <property type="entry name" value="DUF4055"/>
</dbReference>
<sequence>MTEDFDITSHHPSYDAYAPDWERMRDAVEGERCIKDKGKAYLPMKSGMVAMTDLQARDRAYEAYKARAEFPEIVGPTVRGALGLIHSKESTIELPSGLKSLEEKATRDGLTLQTLHQRVTAELLRLGRYGLMPGVTDAGEFYIAGYTAESAINWDAPTGTLEYLVLDESAEERDVVTNKWSKVCRYLECQRTAEAGFETRKWIEKGSAVDGKKKFEVEADWSQAGTRRRDRLPFLPFTFIDTMDLTPEPDDIPLYGLANLAFRAYRLDADYMTAMHWTSEPQPWISGCSRDNAPTAIGASNLWVFEDTGAKADFLEFTGPGVEAQRKAITDTLERAIMFGAQLFADNKRTAESGEALRLRLGSQTSTLKMVSVQSAAGLERCLKDAALWAGANPDEVHVEPNLDFVDHELSPQEILAIVSAWQSGAYSKVTLFENLQRGGVIDPGRTLEEEQQLIDDEGPALGGVTAPPEPTRTNAEEDAA</sequence>
<protein>
    <recommendedName>
        <fullName evidence="2">DUF4055 domain-containing protein</fullName>
    </recommendedName>
</protein>
<comment type="caution">
    <text evidence="3">The sequence shown here is derived from an EMBL/GenBank/DDBJ whole genome shotgun (WGS) entry which is preliminary data.</text>
</comment>
<dbReference type="EMBL" id="JAOQNS010000014">
    <property type="protein sequence ID" value="MCW2309708.1"/>
    <property type="molecule type" value="Genomic_DNA"/>
</dbReference>
<keyword evidence="4" id="KW-1185">Reference proteome</keyword>
<dbReference type="Pfam" id="PF13264">
    <property type="entry name" value="DUF4055"/>
    <property type="match status" value="1"/>
</dbReference>
<name>A0ABT3HH27_9HYPH</name>
<feature type="domain" description="DUF4055" evidence="2">
    <location>
        <begin position="253"/>
        <end position="389"/>
    </location>
</feature>
<proteinExistence type="predicted"/>
<organism evidence="3 4">
    <name type="scientific">Rhodobium gokarnense</name>
    <dbReference type="NCBI Taxonomy" id="364296"/>
    <lineage>
        <taxon>Bacteria</taxon>
        <taxon>Pseudomonadati</taxon>
        <taxon>Pseudomonadota</taxon>
        <taxon>Alphaproteobacteria</taxon>
        <taxon>Hyphomicrobiales</taxon>
        <taxon>Rhodobiaceae</taxon>
        <taxon>Rhodobium</taxon>
    </lineage>
</organism>
<dbReference type="RefSeq" id="WP_264603286.1">
    <property type="nucleotide sequence ID" value="NZ_JAOQNS010000014.1"/>
</dbReference>
<dbReference type="Proteomes" id="UP001209755">
    <property type="component" value="Unassembled WGS sequence"/>
</dbReference>
<gene>
    <name evidence="3" type="ORF">M2319_004067</name>
</gene>
<evidence type="ECO:0000313" key="4">
    <source>
        <dbReference type="Proteomes" id="UP001209755"/>
    </source>
</evidence>
<feature type="region of interest" description="Disordered" evidence="1">
    <location>
        <begin position="455"/>
        <end position="481"/>
    </location>
</feature>
<evidence type="ECO:0000259" key="2">
    <source>
        <dbReference type="Pfam" id="PF13264"/>
    </source>
</evidence>
<reference evidence="4" key="1">
    <citation type="submission" date="2023-07" db="EMBL/GenBank/DDBJ databases">
        <title>Genome sequencing of Purple Non-Sulfur Bacteria from various extreme environments.</title>
        <authorList>
            <person name="Mayer M."/>
        </authorList>
    </citation>
    <scope>NUCLEOTIDE SEQUENCE [LARGE SCALE GENOMIC DNA]</scope>
    <source>
        <strain evidence="4">DSM 17935</strain>
    </source>
</reference>
<evidence type="ECO:0000256" key="1">
    <source>
        <dbReference type="SAM" id="MobiDB-lite"/>
    </source>
</evidence>
<evidence type="ECO:0000313" key="3">
    <source>
        <dbReference type="EMBL" id="MCW2309708.1"/>
    </source>
</evidence>
<accession>A0ABT3HH27</accession>